<name>A0A7T1ANC9_ATRLM</name>
<evidence type="ECO:0008006" key="3">
    <source>
        <dbReference type="Google" id="ProtNLM"/>
    </source>
</evidence>
<dbReference type="Proteomes" id="UP000594463">
    <property type="component" value="Chromosome"/>
</dbReference>
<keyword evidence="2" id="KW-1185">Reference proteome</keyword>
<evidence type="ECO:0000313" key="1">
    <source>
        <dbReference type="EMBL" id="QPM69108.1"/>
    </source>
</evidence>
<dbReference type="PANTHER" id="PTHR10151">
    <property type="entry name" value="ECTONUCLEOTIDE PYROPHOSPHATASE/PHOSPHODIESTERASE"/>
    <property type="match status" value="1"/>
</dbReference>
<accession>A0A7T1ANC9</accession>
<protein>
    <recommendedName>
        <fullName evidence="3">Type I phosphodiesterase / nucleotide pyrophosphatase</fullName>
    </recommendedName>
</protein>
<dbReference type="KEGG" id="alam:RT761_02336"/>
<evidence type="ECO:0000313" key="2">
    <source>
        <dbReference type="Proteomes" id="UP000594463"/>
    </source>
</evidence>
<dbReference type="PANTHER" id="PTHR10151:SF120">
    <property type="entry name" value="BIS(5'-ADENOSYL)-TRIPHOSPHATASE"/>
    <property type="match status" value="1"/>
</dbReference>
<dbReference type="SUPFAM" id="SSF53649">
    <property type="entry name" value="Alkaline phosphatase-like"/>
    <property type="match status" value="1"/>
</dbReference>
<proteinExistence type="predicted"/>
<organism evidence="1 2">
    <name type="scientific">Atribacter laminatus</name>
    <dbReference type="NCBI Taxonomy" id="2847778"/>
    <lineage>
        <taxon>Bacteria</taxon>
        <taxon>Pseudomonadati</taxon>
        <taxon>Atribacterota</taxon>
        <taxon>Atribacteria</taxon>
        <taxon>Atribacterales</taxon>
        <taxon>Atribacteraceae</taxon>
        <taxon>Atribacter</taxon>
    </lineage>
</organism>
<dbReference type="AlphaFoldDB" id="A0A7T1ANC9"/>
<reference evidence="1 2" key="1">
    <citation type="journal article" date="2021" name="Nat. Commun.">
        <title>Isolation of a member of the candidate phylum Atribacteria reveals a unique cell membrane structure.</title>
        <authorList>
            <person name="Taiki K."/>
            <person name="Nobu M.K."/>
            <person name="Kusada H."/>
            <person name="Meng X.-Y."/>
            <person name="Hosoki N."/>
            <person name="Uematsu K."/>
            <person name="Yoshioka H."/>
            <person name="Kamagata Y."/>
            <person name="Tamaki H."/>
        </authorList>
    </citation>
    <scope>NUCLEOTIDE SEQUENCE [LARGE SCALE GENOMIC DNA]</scope>
    <source>
        <strain evidence="1 2">RT761</strain>
    </source>
</reference>
<dbReference type="EMBL" id="CP065383">
    <property type="protein sequence ID" value="QPM69108.1"/>
    <property type="molecule type" value="Genomic_DNA"/>
</dbReference>
<dbReference type="RefSeq" id="WP_218111590.1">
    <property type="nucleotide sequence ID" value="NZ_CP065383.1"/>
</dbReference>
<gene>
    <name evidence="1" type="ORF">RT761_02336</name>
</gene>
<dbReference type="InterPro" id="IPR017850">
    <property type="entry name" value="Alkaline_phosphatase_core_sf"/>
</dbReference>
<dbReference type="Gene3D" id="3.40.720.10">
    <property type="entry name" value="Alkaline Phosphatase, subunit A"/>
    <property type="match status" value="2"/>
</dbReference>
<dbReference type="InterPro" id="IPR002591">
    <property type="entry name" value="Phosphodiest/P_Trfase"/>
</dbReference>
<dbReference type="GO" id="GO:0016787">
    <property type="term" value="F:hydrolase activity"/>
    <property type="evidence" value="ECO:0007669"/>
    <property type="project" value="UniProtKB-ARBA"/>
</dbReference>
<dbReference type="Pfam" id="PF01663">
    <property type="entry name" value="Phosphodiest"/>
    <property type="match status" value="2"/>
</dbReference>
<sequence length="688" mass="77510">MNKPKKVVLIGIDGMIPEFVKKFSHEGIIPNMTKLINNGVFSEMLSMIQVETPTNWTCIGTGALPGTHGINSFGFHIEGESFEKVYDMGNNLFPVVANANTTHFMNRLSHADYIWQSAEKAGKKSILVNFPGGWPSNIPKGIVVDGTGPFSSPLSKMTEWGRYSSKPDALDELMIEILPANDWKNLPVSNLQPLESVIDITGREEFSHSPKGWITKETSEIIHDYNKINPTYYLLIYSVSGEKYDTIAVTKDKDFNNKIAILNVNVGSDWLYEQFQPTIGERVYANMLVRKEFKTKVNGKFRLKLLSLSQDGKLIQIDRTPIYNLENWASPQNIADELIDNLGLDKTSFDQEKNRKGGISSKKSPLCQVYETVEGMAEGLVKTCRYLAKTYDWDLFFIQIHSPDGINHDELNGLCKESPTYDPNEEGRCWDKFREVYKRLDWYVGEVVSACADEETVVIVVSDHGGIPTKKYVLLEHFLLEDNLLAYKKNENGRLIIDTKKSKVISGLNYVTQNIWINLKGRDPDGVVDPSEYEKVRDRVIEVLYSIKDPKTGEHPIVLALRKEDVKNLGNWGDRLGDIVYLYKEGYTNKFANGITGIDPKEFSGNGFEDVVEGPEYGRHHSYLPATQYCGCSVKAAFIMAGPGIKKGYCRKTPIRTIDVAPTISFLMKIPYSETTDGLVFADGLLFD</sequence>